<keyword evidence="2" id="KW-0503">Monooxygenase</keyword>
<dbReference type="Proteomes" id="UP001596106">
    <property type="component" value="Unassembled WGS sequence"/>
</dbReference>
<name>A0ABW0I9X2_9BACT</name>
<keyword evidence="5" id="KW-1185">Reference proteome</keyword>
<evidence type="ECO:0000256" key="1">
    <source>
        <dbReference type="ARBA" id="ARBA00023002"/>
    </source>
</evidence>
<evidence type="ECO:0000259" key="3">
    <source>
        <dbReference type="Pfam" id="PF01494"/>
    </source>
</evidence>
<dbReference type="InterPro" id="IPR050493">
    <property type="entry name" value="FAD-dep_Monooxygenase_BioMet"/>
</dbReference>
<evidence type="ECO:0000256" key="2">
    <source>
        <dbReference type="ARBA" id="ARBA00023033"/>
    </source>
</evidence>
<comment type="caution">
    <text evidence="4">The sequence shown here is derived from an EMBL/GenBank/DDBJ whole genome shotgun (WGS) entry which is preliminary data.</text>
</comment>
<dbReference type="EMBL" id="JBHSMA010000002">
    <property type="protein sequence ID" value="MFC5409478.1"/>
    <property type="molecule type" value="Genomic_DNA"/>
</dbReference>
<evidence type="ECO:0000313" key="5">
    <source>
        <dbReference type="Proteomes" id="UP001596106"/>
    </source>
</evidence>
<organism evidence="4 5">
    <name type="scientific">Larkinella bovis</name>
    <dbReference type="NCBI Taxonomy" id="683041"/>
    <lineage>
        <taxon>Bacteria</taxon>
        <taxon>Pseudomonadati</taxon>
        <taxon>Bacteroidota</taxon>
        <taxon>Cytophagia</taxon>
        <taxon>Cytophagales</taxon>
        <taxon>Spirosomataceae</taxon>
        <taxon>Larkinella</taxon>
    </lineage>
</organism>
<dbReference type="SUPFAM" id="SSF51905">
    <property type="entry name" value="FAD/NAD(P)-binding domain"/>
    <property type="match status" value="1"/>
</dbReference>
<evidence type="ECO:0000313" key="4">
    <source>
        <dbReference type="EMBL" id="MFC5409478.1"/>
    </source>
</evidence>
<gene>
    <name evidence="4" type="ORF">ACFPMF_09180</name>
</gene>
<protein>
    <submittedName>
        <fullName evidence="4">FAD-dependent oxidoreductase</fullName>
    </submittedName>
</protein>
<dbReference type="Gene3D" id="3.50.50.60">
    <property type="entry name" value="FAD/NAD(P)-binding domain"/>
    <property type="match status" value="1"/>
</dbReference>
<reference evidence="5" key="1">
    <citation type="journal article" date="2019" name="Int. J. Syst. Evol. Microbiol.">
        <title>The Global Catalogue of Microorganisms (GCM) 10K type strain sequencing project: providing services to taxonomists for standard genome sequencing and annotation.</title>
        <authorList>
            <consortium name="The Broad Institute Genomics Platform"/>
            <consortium name="The Broad Institute Genome Sequencing Center for Infectious Disease"/>
            <person name="Wu L."/>
            <person name="Ma J."/>
        </authorList>
    </citation>
    <scope>NUCLEOTIDE SEQUENCE [LARGE SCALE GENOMIC DNA]</scope>
    <source>
        <strain evidence="5">CCUG 55250</strain>
    </source>
</reference>
<dbReference type="Pfam" id="PF01494">
    <property type="entry name" value="FAD_binding_3"/>
    <property type="match status" value="1"/>
</dbReference>
<dbReference type="PRINTS" id="PR00420">
    <property type="entry name" value="RNGMNOXGNASE"/>
</dbReference>
<accession>A0ABW0I9X2</accession>
<dbReference type="InterPro" id="IPR036188">
    <property type="entry name" value="FAD/NAD-bd_sf"/>
</dbReference>
<dbReference type="InterPro" id="IPR002938">
    <property type="entry name" value="FAD-bd"/>
</dbReference>
<keyword evidence="1" id="KW-0560">Oxidoreductase</keyword>
<dbReference type="PANTHER" id="PTHR13789">
    <property type="entry name" value="MONOOXYGENASE"/>
    <property type="match status" value="1"/>
</dbReference>
<sequence>MTTPQNALLIGCGIAGPAMALFLQQVGIAAEIYEAQPGALDEAGAFLNLAPNGVNILKTLGIDPLQDTDGFHSTGMAFFNGKGKRLAFIDSRNETERFGSQNVMIKRGQLHRVLRDEALRRGIPVHFGKKLTAIQRNGFQGVTARFADGTEANGLFLIGCDGLHSRTRQLTFPNAPQPAYTGMVDCGGFAYCHPADLPASGAMQMTFGKKAFFGSIAKPDGEVYWFSNVAWPNEPQRDELKAISDEVWRLRLLQNHASDPEPIPTILKSTPGEIGRWPVYDMPSLRTWHQGPVCLIGDAAHATSPHSGQGASLALEDAAVLAQCLRDSLKTETAFARFERLRKERVEKIVQQARRTGNGKMVTNPVAVWFRDLMLPFFIRMGAKAAEPVLAYQVNWDEEVA</sequence>
<dbReference type="RefSeq" id="WP_379843483.1">
    <property type="nucleotide sequence ID" value="NZ_JBHSMA010000002.1"/>
</dbReference>
<dbReference type="PANTHER" id="PTHR13789:SF309">
    <property type="entry name" value="PUTATIVE (AFU_ORTHOLOGUE AFUA_6G14510)-RELATED"/>
    <property type="match status" value="1"/>
</dbReference>
<proteinExistence type="predicted"/>
<feature type="domain" description="FAD-binding" evidence="3">
    <location>
        <begin position="7"/>
        <end position="352"/>
    </location>
</feature>